<dbReference type="Proteomes" id="UP000314987">
    <property type="component" value="Unassembled WGS sequence"/>
</dbReference>
<dbReference type="Gene3D" id="1.20.1050.10">
    <property type="match status" value="1"/>
</dbReference>
<keyword evidence="3" id="KW-1185">Reference proteome</keyword>
<sequence length="96" mass="10731">MRLFVSDGAPGNLPVLAAACRAGARDKLLISTVGPEECVVPFLTRPKLPALKLDSGHYLFSSSAICRYFFLLSGWEQDDLTNQWLEWETTELQMNL</sequence>
<proteinExistence type="predicted"/>
<accession>A0A4X2M9C6</accession>
<dbReference type="GeneTree" id="ENSGT00550000075017"/>
<feature type="domain" description="Methionine--tRNA ligase N-terminal" evidence="1">
    <location>
        <begin position="1"/>
        <end position="74"/>
    </location>
</feature>
<dbReference type="Gene3D" id="3.40.30.10">
    <property type="entry name" value="Glutaredoxin"/>
    <property type="match status" value="1"/>
</dbReference>
<evidence type="ECO:0000313" key="3">
    <source>
        <dbReference type="Proteomes" id="UP000314987"/>
    </source>
</evidence>
<dbReference type="Pfam" id="PF18485">
    <property type="entry name" value="GST_N_5"/>
    <property type="match status" value="1"/>
</dbReference>
<dbReference type="FunFam" id="3.40.30.10:FF:000136">
    <property type="entry name" value="methionine--tRNA ligase, cytoplasmic"/>
    <property type="match status" value="1"/>
</dbReference>
<organism evidence="2 3">
    <name type="scientific">Vombatus ursinus</name>
    <name type="common">Common wombat</name>
    <dbReference type="NCBI Taxonomy" id="29139"/>
    <lineage>
        <taxon>Eukaryota</taxon>
        <taxon>Metazoa</taxon>
        <taxon>Chordata</taxon>
        <taxon>Craniata</taxon>
        <taxon>Vertebrata</taxon>
        <taxon>Euteleostomi</taxon>
        <taxon>Mammalia</taxon>
        <taxon>Metatheria</taxon>
        <taxon>Diprotodontia</taxon>
        <taxon>Vombatidae</taxon>
        <taxon>Vombatus</taxon>
    </lineage>
</organism>
<gene>
    <name evidence="2" type="primary">MARS1</name>
</gene>
<evidence type="ECO:0000313" key="2">
    <source>
        <dbReference type="Ensembl" id="ENSVURP00010030232.1"/>
    </source>
</evidence>
<protein>
    <submittedName>
        <fullName evidence="2">Methionyl-tRNA synthetase 1</fullName>
    </submittedName>
</protein>
<dbReference type="InterPro" id="IPR041598">
    <property type="entry name" value="MARS_N"/>
</dbReference>
<dbReference type="Ensembl" id="ENSVURT00010034417.1">
    <property type="protein sequence ID" value="ENSVURP00010030232.1"/>
    <property type="gene ID" value="ENSVURG00010023107.1"/>
</dbReference>
<dbReference type="PROSITE" id="PS51257">
    <property type="entry name" value="PROKAR_LIPOPROTEIN"/>
    <property type="match status" value="1"/>
</dbReference>
<name>A0A4X2M9C6_VOMUR</name>
<dbReference type="AlphaFoldDB" id="A0A4X2M9C6"/>
<reference evidence="2" key="3">
    <citation type="submission" date="2025-09" db="UniProtKB">
        <authorList>
            <consortium name="Ensembl"/>
        </authorList>
    </citation>
    <scope>IDENTIFICATION</scope>
</reference>
<reference evidence="3" key="1">
    <citation type="submission" date="2018-12" db="EMBL/GenBank/DDBJ databases">
        <authorList>
            <person name="Yazar S."/>
        </authorList>
    </citation>
    <scope>NUCLEOTIDE SEQUENCE [LARGE SCALE GENOMIC DNA]</scope>
</reference>
<evidence type="ECO:0000259" key="1">
    <source>
        <dbReference type="Pfam" id="PF18485"/>
    </source>
</evidence>
<reference evidence="2" key="2">
    <citation type="submission" date="2025-08" db="UniProtKB">
        <authorList>
            <consortium name="Ensembl"/>
        </authorList>
    </citation>
    <scope>IDENTIFICATION</scope>
</reference>